<organism evidence="1">
    <name type="scientific">Nicotiana tabacum</name>
    <name type="common">Common tobacco</name>
    <dbReference type="NCBI Taxonomy" id="4097"/>
    <lineage>
        <taxon>Eukaryota</taxon>
        <taxon>Viridiplantae</taxon>
        <taxon>Streptophyta</taxon>
        <taxon>Embryophyta</taxon>
        <taxon>Tracheophyta</taxon>
        <taxon>Spermatophyta</taxon>
        <taxon>Magnoliopsida</taxon>
        <taxon>eudicotyledons</taxon>
        <taxon>Gunneridae</taxon>
        <taxon>Pentapetalae</taxon>
        <taxon>asterids</taxon>
        <taxon>lamiids</taxon>
        <taxon>Solanales</taxon>
        <taxon>Solanaceae</taxon>
        <taxon>Nicotianoideae</taxon>
        <taxon>Nicotianeae</taxon>
        <taxon>Nicotiana</taxon>
    </lineage>
</organism>
<dbReference type="OrthoDB" id="10278338at2759"/>
<dbReference type="RefSeq" id="XP_016457246.1">
    <property type="nucleotide sequence ID" value="XM_016601760.1"/>
</dbReference>
<evidence type="ECO:0000313" key="1">
    <source>
        <dbReference type="RefSeq" id="XP_016457246.1"/>
    </source>
</evidence>
<dbReference type="PaxDb" id="4097-A0A1S3YY23"/>
<reference evidence="1" key="1">
    <citation type="submission" date="2025-08" db="UniProtKB">
        <authorList>
            <consortium name="RefSeq"/>
        </authorList>
    </citation>
    <scope>IDENTIFICATION</scope>
</reference>
<sequence length="146" mass="16333">MQESESKLQGNKRVLIEKAPFTVHEIIEKIQQKQTLSYNKKRKGKSVDSCPNFNLLTQSSQSSDNAVNHATTNISASIDHDPAEHSVAADIEKYDYDRKIILYSSVDEGVDVSPLKIVKLVAHLDVHSNLQPTLKSEIKKYKGGRS</sequence>
<accession>A0A1S3YY23</accession>
<protein>
    <submittedName>
        <fullName evidence="1">Uncharacterized protein</fullName>
    </submittedName>
</protein>
<gene>
    <name evidence="1" type="primary">LOC107781112</name>
</gene>
<proteinExistence type="predicted"/>
<name>A0A1S3YY23_TOBAC</name>
<dbReference type="AlphaFoldDB" id="A0A1S3YY23"/>
<dbReference type="KEGG" id="nta:107781112"/>